<name>A0A1I0G3K6_9PROT</name>
<proteinExistence type="predicted"/>
<evidence type="ECO:0000313" key="1">
    <source>
        <dbReference type="EMBL" id="SET65187.1"/>
    </source>
</evidence>
<organism evidence="1 2">
    <name type="scientific">Nitrosomonas marina</name>
    <dbReference type="NCBI Taxonomy" id="917"/>
    <lineage>
        <taxon>Bacteria</taxon>
        <taxon>Pseudomonadati</taxon>
        <taxon>Pseudomonadota</taxon>
        <taxon>Betaproteobacteria</taxon>
        <taxon>Nitrosomonadales</taxon>
        <taxon>Nitrosomonadaceae</taxon>
        <taxon>Nitrosomonas</taxon>
    </lineage>
</organism>
<dbReference type="RefSeq" id="WP_090661885.1">
    <property type="nucleotide sequence ID" value="NZ_FOIA01000052.1"/>
</dbReference>
<dbReference type="AlphaFoldDB" id="A0A1I0G3K6"/>
<protein>
    <submittedName>
        <fullName evidence="1">Uncharacterized protein</fullName>
    </submittedName>
</protein>
<accession>A0A1I0G3K6</accession>
<sequence>MKKLKRAIQKKMNVDYSAMISEIQSHFGYYQSLLVDEKTYDELSLGLRFSLIIQIPESIDPEELWGKELIIAPSYIKEIHGKPETRALGHGTIFHINDVVYNKPDQYEVEGLKDGYALIEVDEVHPVTESIINSVLSAKNLINQIN</sequence>
<reference evidence="2" key="1">
    <citation type="submission" date="2016-10" db="EMBL/GenBank/DDBJ databases">
        <authorList>
            <person name="Varghese N."/>
            <person name="Submissions S."/>
        </authorList>
    </citation>
    <scope>NUCLEOTIDE SEQUENCE [LARGE SCALE GENOMIC DNA]</scope>
    <source>
        <strain evidence="2">Nm71</strain>
    </source>
</reference>
<keyword evidence="2" id="KW-1185">Reference proteome</keyword>
<gene>
    <name evidence="1" type="ORF">SAMN05216326_15213</name>
</gene>
<dbReference type="OrthoDB" id="8550747at2"/>
<evidence type="ECO:0000313" key="2">
    <source>
        <dbReference type="Proteomes" id="UP000199345"/>
    </source>
</evidence>
<dbReference type="EMBL" id="FOIA01000052">
    <property type="protein sequence ID" value="SET65187.1"/>
    <property type="molecule type" value="Genomic_DNA"/>
</dbReference>
<dbReference type="Proteomes" id="UP000199345">
    <property type="component" value="Unassembled WGS sequence"/>
</dbReference>